<sequence length="330" mass="37198">MDKKARILAVDDELANLKLLKSILGHSDYDVAFAVNGKDAVKRLETEVYDIVLLDIMMPDMDGYRVLDRLRKWDRIWRTRVIVLSALDDVEDKLRAFELGAVDYVTKPFNKNELLSRIEARLSQPTMLETVGVSIKMLTVELGHIKEATQSLTKAPQDTAKLLSAAERRISQLLLYYHLKKIDLRLNAVMLKRYFDALCQEVHPTYNVDVHFKAKQDLSIAGDTNLLEKMFRAVFAFTATRRESNELVVEVFVQADMALMTLTDMGEEITPNQINALFDPLEIDETGDFPHNLALANAAVIADKHGGSISCVSKALETVVTVKLPRRHGG</sequence>
<proteinExistence type="predicted"/>
<dbReference type="SUPFAM" id="SSF52172">
    <property type="entry name" value="CheY-like"/>
    <property type="match status" value="1"/>
</dbReference>
<dbReference type="EMBL" id="JAKIKT010000007">
    <property type="protein sequence ID" value="MCL2915407.1"/>
    <property type="molecule type" value="Genomic_DNA"/>
</dbReference>
<dbReference type="InterPro" id="IPR036890">
    <property type="entry name" value="HATPase_C_sf"/>
</dbReference>
<dbReference type="Gene3D" id="3.30.565.10">
    <property type="entry name" value="Histidine kinase-like ATPase, C-terminal domain"/>
    <property type="match status" value="1"/>
</dbReference>
<dbReference type="SMART" id="SM00448">
    <property type="entry name" value="REC"/>
    <property type="match status" value="1"/>
</dbReference>
<protein>
    <submittedName>
        <fullName evidence="8">Response regulator</fullName>
    </submittedName>
</protein>
<dbReference type="Gene3D" id="3.40.50.2300">
    <property type="match status" value="1"/>
</dbReference>
<accession>A0ABT0NAN7</accession>
<evidence type="ECO:0000259" key="7">
    <source>
        <dbReference type="PROSITE" id="PS50110"/>
    </source>
</evidence>
<reference evidence="8 9" key="1">
    <citation type="submission" date="2022-01" db="EMBL/GenBank/DDBJ databases">
        <title>Whole genome-based taxonomy of the Shewanellaceae.</title>
        <authorList>
            <person name="Martin-Rodriguez A.J."/>
        </authorList>
    </citation>
    <scope>NUCLEOTIDE SEQUENCE [LARGE SCALE GENOMIC DNA]</scope>
    <source>
        <strain evidence="8 9">DSM 21332</strain>
    </source>
</reference>
<evidence type="ECO:0000256" key="5">
    <source>
        <dbReference type="ARBA" id="ARBA00023163"/>
    </source>
</evidence>
<evidence type="ECO:0000313" key="8">
    <source>
        <dbReference type="EMBL" id="MCL2915407.1"/>
    </source>
</evidence>
<dbReference type="PANTHER" id="PTHR48111:SF1">
    <property type="entry name" value="TWO-COMPONENT RESPONSE REGULATOR ORR33"/>
    <property type="match status" value="1"/>
</dbReference>
<evidence type="ECO:0000256" key="3">
    <source>
        <dbReference type="ARBA" id="ARBA00023015"/>
    </source>
</evidence>
<comment type="caution">
    <text evidence="8">The sequence shown here is derived from an EMBL/GenBank/DDBJ whole genome shotgun (WGS) entry which is preliminary data.</text>
</comment>
<keyword evidence="1 6" id="KW-0597">Phosphoprotein</keyword>
<keyword evidence="4" id="KW-0238">DNA-binding</keyword>
<evidence type="ECO:0000256" key="2">
    <source>
        <dbReference type="ARBA" id="ARBA00023012"/>
    </source>
</evidence>
<keyword evidence="3" id="KW-0805">Transcription regulation</keyword>
<keyword evidence="9" id="KW-1185">Reference proteome</keyword>
<evidence type="ECO:0000256" key="1">
    <source>
        <dbReference type="ARBA" id="ARBA00022553"/>
    </source>
</evidence>
<feature type="domain" description="Response regulatory" evidence="7">
    <location>
        <begin position="6"/>
        <end position="122"/>
    </location>
</feature>
<evidence type="ECO:0000256" key="4">
    <source>
        <dbReference type="ARBA" id="ARBA00023125"/>
    </source>
</evidence>
<dbReference type="Proteomes" id="UP001202831">
    <property type="component" value="Unassembled WGS sequence"/>
</dbReference>
<name>A0ABT0NAN7_9GAMM</name>
<evidence type="ECO:0000256" key="6">
    <source>
        <dbReference type="PROSITE-ProRule" id="PRU00169"/>
    </source>
</evidence>
<dbReference type="InterPro" id="IPR039420">
    <property type="entry name" value="WalR-like"/>
</dbReference>
<dbReference type="SUPFAM" id="SSF55874">
    <property type="entry name" value="ATPase domain of HSP90 chaperone/DNA topoisomerase II/histidine kinase"/>
    <property type="match status" value="1"/>
</dbReference>
<gene>
    <name evidence="8" type="ORF">L2725_16760</name>
</gene>
<evidence type="ECO:0000313" key="9">
    <source>
        <dbReference type="Proteomes" id="UP001202831"/>
    </source>
</evidence>
<organism evidence="8 9">
    <name type="scientific">Shewanella corallii</name>
    <dbReference type="NCBI Taxonomy" id="560080"/>
    <lineage>
        <taxon>Bacteria</taxon>
        <taxon>Pseudomonadati</taxon>
        <taxon>Pseudomonadota</taxon>
        <taxon>Gammaproteobacteria</taxon>
        <taxon>Alteromonadales</taxon>
        <taxon>Shewanellaceae</taxon>
        <taxon>Shewanella</taxon>
    </lineage>
</organism>
<dbReference type="PANTHER" id="PTHR48111">
    <property type="entry name" value="REGULATOR OF RPOS"/>
    <property type="match status" value="1"/>
</dbReference>
<keyword evidence="2" id="KW-0902">Two-component regulatory system</keyword>
<dbReference type="InterPro" id="IPR011006">
    <property type="entry name" value="CheY-like_superfamily"/>
</dbReference>
<dbReference type="InterPro" id="IPR001789">
    <property type="entry name" value="Sig_transdc_resp-reg_receiver"/>
</dbReference>
<dbReference type="PROSITE" id="PS50110">
    <property type="entry name" value="RESPONSE_REGULATORY"/>
    <property type="match status" value="1"/>
</dbReference>
<keyword evidence="5" id="KW-0804">Transcription</keyword>
<dbReference type="Pfam" id="PF00072">
    <property type="entry name" value="Response_reg"/>
    <property type="match status" value="1"/>
</dbReference>
<feature type="modified residue" description="4-aspartylphosphate" evidence="6">
    <location>
        <position position="55"/>
    </location>
</feature>
<dbReference type="RefSeq" id="WP_249249991.1">
    <property type="nucleotide sequence ID" value="NZ_JAKIKT010000007.1"/>
</dbReference>